<dbReference type="InterPro" id="IPR000683">
    <property type="entry name" value="Gfo/Idh/MocA-like_OxRdtase_N"/>
</dbReference>
<feature type="domain" description="GFO/IDH/MocA-like oxidoreductase" evidence="3">
    <location>
        <begin position="200"/>
        <end position="307"/>
    </location>
</feature>
<accession>A0A4S4EM69</accession>
<keyword evidence="5" id="KW-1185">Reference proteome</keyword>
<comment type="similarity">
    <text evidence="1">Belongs to the Gfo/Idh/MocA family.</text>
</comment>
<proteinExistence type="inferred from homology"/>
<evidence type="ECO:0000256" key="1">
    <source>
        <dbReference type="ARBA" id="ARBA00010928"/>
    </source>
</evidence>
<dbReference type="Pfam" id="PF22725">
    <property type="entry name" value="GFO_IDH_MocA_C3"/>
    <property type="match status" value="1"/>
</dbReference>
<evidence type="ECO:0000259" key="3">
    <source>
        <dbReference type="Pfam" id="PF22725"/>
    </source>
</evidence>
<dbReference type="PANTHER" id="PTHR46368:SF19">
    <property type="entry name" value="GFO_IDH_MOCA-LIKE OXIDOREDUCTASE N-TERMINAL DOMAIN-CONTAINING PROTEIN"/>
    <property type="match status" value="1"/>
</dbReference>
<dbReference type="SUPFAM" id="SSF51735">
    <property type="entry name" value="NAD(P)-binding Rossmann-fold domains"/>
    <property type="match status" value="1"/>
</dbReference>
<reference evidence="4 5" key="1">
    <citation type="journal article" date="2018" name="Proc. Natl. Acad. Sci. U.S.A.">
        <title>Draft genome sequence of Camellia sinensis var. sinensis provides insights into the evolution of the tea genome and tea quality.</title>
        <authorList>
            <person name="Wei C."/>
            <person name="Yang H."/>
            <person name="Wang S."/>
            <person name="Zhao J."/>
            <person name="Liu C."/>
            <person name="Gao L."/>
            <person name="Xia E."/>
            <person name="Lu Y."/>
            <person name="Tai Y."/>
            <person name="She G."/>
            <person name="Sun J."/>
            <person name="Cao H."/>
            <person name="Tong W."/>
            <person name="Gao Q."/>
            <person name="Li Y."/>
            <person name="Deng W."/>
            <person name="Jiang X."/>
            <person name="Wang W."/>
            <person name="Chen Q."/>
            <person name="Zhang S."/>
            <person name="Li H."/>
            <person name="Wu J."/>
            <person name="Wang P."/>
            <person name="Li P."/>
            <person name="Shi C."/>
            <person name="Zheng F."/>
            <person name="Jian J."/>
            <person name="Huang B."/>
            <person name="Shan D."/>
            <person name="Shi M."/>
            <person name="Fang C."/>
            <person name="Yue Y."/>
            <person name="Li F."/>
            <person name="Li D."/>
            <person name="Wei S."/>
            <person name="Han B."/>
            <person name="Jiang C."/>
            <person name="Yin Y."/>
            <person name="Xia T."/>
            <person name="Zhang Z."/>
            <person name="Bennetzen J.L."/>
            <person name="Zhao S."/>
            <person name="Wan X."/>
        </authorList>
    </citation>
    <scope>NUCLEOTIDE SEQUENCE [LARGE SCALE GENOMIC DNA]</scope>
    <source>
        <strain evidence="5">cv. Shuchazao</strain>
        <tissue evidence="4">Leaf</tissue>
    </source>
</reference>
<organism evidence="4 5">
    <name type="scientific">Camellia sinensis var. sinensis</name>
    <name type="common">China tea</name>
    <dbReference type="NCBI Taxonomy" id="542762"/>
    <lineage>
        <taxon>Eukaryota</taxon>
        <taxon>Viridiplantae</taxon>
        <taxon>Streptophyta</taxon>
        <taxon>Embryophyta</taxon>
        <taxon>Tracheophyta</taxon>
        <taxon>Spermatophyta</taxon>
        <taxon>Magnoliopsida</taxon>
        <taxon>eudicotyledons</taxon>
        <taxon>Gunneridae</taxon>
        <taxon>Pentapetalae</taxon>
        <taxon>asterids</taxon>
        <taxon>Ericales</taxon>
        <taxon>Theaceae</taxon>
        <taxon>Camellia</taxon>
    </lineage>
</organism>
<dbReference type="Gene3D" id="3.40.50.720">
    <property type="entry name" value="NAD(P)-binding Rossmann-like Domain"/>
    <property type="match status" value="1"/>
</dbReference>
<dbReference type="Gene3D" id="3.30.360.10">
    <property type="entry name" value="Dihydrodipicolinate Reductase, domain 2"/>
    <property type="match status" value="2"/>
</dbReference>
<evidence type="ECO:0000313" key="5">
    <source>
        <dbReference type="Proteomes" id="UP000306102"/>
    </source>
</evidence>
<dbReference type="EMBL" id="SDRB02003456">
    <property type="protein sequence ID" value="THG17738.1"/>
    <property type="molecule type" value="Genomic_DNA"/>
</dbReference>
<comment type="caution">
    <text evidence="4">The sequence shown here is derived from an EMBL/GenBank/DDBJ whole genome shotgun (WGS) entry which is preliminary data.</text>
</comment>
<evidence type="ECO:0000259" key="2">
    <source>
        <dbReference type="Pfam" id="PF01408"/>
    </source>
</evidence>
<feature type="domain" description="Gfo/Idh/MocA-like oxidoreductase N-terminal" evidence="2">
    <location>
        <begin position="6"/>
        <end position="125"/>
    </location>
</feature>
<dbReference type="InterPro" id="IPR055170">
    <property type="entry name" value="GFO_IDH_MocA-like_dom"/>
</dbReference>
<dbReference type="GO" id="GO:0000166">
    <property type="term" value="F:nucleotide binding"/>
    <property type="evidence" value="ECO:0007669"/>
    <property type="project" value="InterPro"/>
</dbReference>
<evidence type="ECO:0000313" key="4">
    <source>
        <dbReference type="EMBL" id="THG17738.1"/>
    </source>
</evidence>
<protein>
    <submittedName>
        <fullName evidence="4">Uncharacterized protein</fullName>
    </submittedName>
</protein>
<name>A0A4S4EM69_CAMSN</name>
<dbReference type="AlphaFoldDB" id="A0A4S4EM69"/>
<dbReference type="STRING" id="542762.A0A4S4EM69"/>
<dbReference type="InterPro" id="IPR036291">
    <property type="entry name" value="NAD(P)-bd_dom_sf"/>
</dbReference>
<sequence length="394" mass="43127">MSETPVRFGVLGCATIARILSRAIKLAPNASISAIGSRSIDKASKFASDNGFPASAKVYGSYEAVLDDPEVDAVYVPLPTSLHLKWAALAAEKKKHLLLEKPVALDVKELDTILEACESNGVQFMDATMWMHHPRTAKKKEFLSDPRRFGQLKLRLIAAVDNVTTAVEKYFTRSSEWSSRWSSVWLTGDYKFAPLASETLEIHSIFTFDAGPDFLNNNIRVKPDLDALGALGDAGWYCIRAILWAADYELPKSTTALPEKTELNQAGVILSCGASLNWADGKVATFHCSFLTKLAMELTATGTEGNLHVDDFVRPLIGESEAKFYAASDEHTVTTDLPQEALMVTELACLVKGIRGNGLKPEKKWPTMSRKTQLVVDAVKASIERGFEAVEVGN</sequence>
<dbReference type="Pfam" id="PF01408">
    <property type="entry name" value="GFO_IDH_MocA"/>
    <property type="match status" value="1"/>
</dbReference>
<dbReference type="PANTHER" id="PTHR46368">
    <property type="match status" value="1"/>
</dbReference>
<dbReference type="SUPFAM" id="SSF55347">
    <property type="entry name" value="Glyceraldehyde-3-phosphate dehydrogenase-like, C-terminal domain"/>
    <property type="match status" value="1"/>
</dbReference>
<gene>
    <name evidence="4" type="ORF">TEA_030154</name>
</gene>
<dbReference type="Proteomes" id="UP000306102">
    <property type="component" value="Unassembled WGS sequence"/>
</dbReference>